<dbReference type="Pfam" id="PF03466">
    <property type="entry name" value="LysR_substrate"/>
    <property type="match status" value="1"/>
</dbReference>
<evidence type="ECO:0000313" key="6">
    <source>
        <dbReference type="EMBL" id="NIA67033.1"/>
    </source>
</evidence>
<name>A0A967C9M8_9PROT</name>
<dbReference type="Pfam" id="PF00126">
    <property type="entry name" value="HTH_1"/>
    <property type="match status" value="1"/>
</dbReference>
<dbReference type="PRINTS" id="PR00039">
    <property type="entry name" value="HTHLYSR"/>
</dbReference>
<comment type="similarity">
    <text evidence="1">Belongs to the LysR transcriptional regulatory family.</text>
</comment>
<keyword evidence="2" id="KW-0805">Transcription regulation</keyword>
<feature type="domain" description="HTH lysR-type" evidence="5">
    <location>
        <begin position="5"/>
        <end position="62"/>
    </location>
</feature>
<evidence type="ECO:0000313" key="7">
    <source>
        <dbReference type="Proteomes" id="UP000761264"/>
    </source>
</evidence>
<protein>
    <submittedName>
        <fullName evidence="6">LysR family transcriptional regulator</fullName>
    </submittedName>
</protein>
<dbReference type="SUPFAM" id="SSF46785">
    <property type="entry name" value="Winged helix' DNA-binding domain"/>
    <property type="match status" value="1"/>
</dbReference>
<dbReference type="Gene3D" id="3.40.190.290">
    <property type="match status" value="1"/>
</dbReference>
<accession>A0A967C9M8</accession>
<dbReference type="PROSITE" id="PS50931">
    <property type="entry name" value="HTH_LYSR"/>
    <property type="match status" value="1"/>
</dbReference>
<dbReference type="InterPro" id="IPR036388">
    <property type="entry name" value="WH-like_DNA-bd_sf"/>
</dbReference>
<dbReference type="RefSeq" id="WP_167220328.1">
    <property type="nucleotide sequence ID" value="NZ_JAAQPH010000001.1"/>
</dbReference>
<dbReference type="FunFam" id="3.40.190.290:FF:000001">
    <property type="entry name" value="Transcriptional regulator, LysR family"/>
    <property type="match status" value="1"/>
</dbReference>
<proteinExistence type="inferred from homology"/>
<evidence type="ECO:0000259" key="5">
    <source>
        <dbReference type="PROSITE" id="PS50931"/>
    </source>
</evidence>
<dbReference type="EMBL" id="JAAQPH010000001">
    <property type="protein sequence ID" value="NIA67033.1"/>
    <property type="molecule type" value="Genomic_DNA"/>
</dbReference>
<gene>
    <name evidence="6" type="ORF">HBA54_00330</name>
</gene>
<keyword evidence="7" id="KW-1185">Reference proteome</keyword>
<dbReference type="PANTHER" id="PTHR30537:SF35">
    <property type="entry name" value="TRANSCRIPTIONAL REGULATORY PROTEIN"/>
    <property type="match status" value="1"/>
</dbReference>
<keyword evidence="4" id="KW-0804">Transcription</keyword>
<dbReference type="InterPro" id="IPR000847">
    <property type="entry name" value="LysR_HTH_N"/>
</dbReference>
<dbReference type="GO" id="GO:0043565">
    <property type="term" value="F:sequence-specific DNA binding"/>
    <property type="evidence" value="ECO:0007669"/>
    <property type="project" value="TreeGrafter"/>
</dbReference>
<evidence type="ECO:0000256" key="4">
    <source>
        <dbReference type="ARBA" id="ARBA00023163"/>
    </source>
</evidence>
<dbReference type="InterPro" id="IPR005119">
    <property type="entry name" value="LysR_subst-bd"/>
</dbReference>
<dbReference type="FunFam" id="1.10.10.10:FF:000001">
    <property type="entry name" value="LysR family transcriptional regulator"/>
    <property type="match status" value="1"/>
</dbReference>
<dbReference type="Gene3D" id="1.10.10.10">
    <property type="entry name" value="Winged helix-like DNA-binding domain superfamily/Winged helix DNA-binding domain"/>
    <property type="match status" value="1"/>
</dbReference>
<reference evidence="6" key="1">
    <citation type="submission" date="2020-03" db="EMBL/GenBank/DDBJ databases">
        <title>Genome of Pelagibius litoralis DSM 21314T.</title>
        <authorList>
            <person name="Wang G."/>
        </authorList>
    </citation>
    <scope>NUCLEOTIDE SEQUENCE</scope>
    <source>
        <strain evidence="6">DSM 21314</strain>
    </source>
</reference>
<dbReference type="GO" id="GO:0003700">
    <property type="term" value="F:DNA-binding transcription factor activity"/>
    <property type="evidence" value="ECO:0007669"/>
    <property type="project" value="InterPro"/>
</dbReference>
<dbReference type="GO" id="GO:0006351">
    <property type="term" value="P:DNA-templated transcription"/>
    <property type="evidence" value="ECO:0007669"/>
    <property type="project" value="TreeGrafter"/>
</dbReference>
<comment type="caution">
    <text evidence="6">The sequence shown here is derived from an EMBL/GenBank/DDBJ whole genome shotgun (WGS) entry which is preliminary data.</text>
</comment>
<dbReference type="InterPro" id="IPR058163">
    <property type="entry name" value="LysR-type_TF_proteobact-type"/>
</dbReference>
<dbReference type="Proteomes" id="UP000761264">
    <property type="component" value="Unassembled WGS sequence"/>
</dbReference>
<organism evidence="6 7">
    <name type="scientific">Pelagibius litoralis</name>
    <dbReference type="NCBI Taxonomy" id="374515"/>
    <lineage>
        <taxon>Bacteria</taxon>
        <taxon>Pseudomonadati</taxon>
        <taxon>Pseudomonadota</taxon>
        <taxon>Alphaproteobacteria</taxon>
        <taxon>Rhodospirillales</taxon>
        <taxon>Rhodovibrionaceae</taxon>
        <taxon>Pelagibius</taxon>
    </lineage>
</organism>
<keyword evidence="3" id="KW-0238">DNA-binding</keyword>
<dbReference type="SUPFAM" id="SSF53850">
    <property type="entry name" value="Periplasmic binding protein-like II"/>
    <property type="match status" value="1"/>
</dbReference>
<dbReference type="PANTHER" id="PTHR30537">
    <property type="entry name" value="HTH-TYPE TRANSCRIPTIONAL REGULATOR"/>
    <property type="match status" value="1"/>
</dbReference>
<dbReference type="InterPro" id="IPR036390">
    <property type="entry name" value="WH_DNA-bd_sf"/>
</dbReference>
<evidence type="ECO:0000256" key="2">
    <source>
        <dbReference type="ARBA" id="ARBA00023015"/>
    </source>
</evidence>
<evidence type="ECO:0000256" key="3">
    <source>
        <dbReference type="ARBA" id="ARBA00023125"/>
    </source>
</evidence>
<sequence>MTDSHELTHIVVFSCVADLRSFTAAAARLGLSKPTVSKHVSALEAHLGARLLNRTTRSIGLTEIGKRFHARCHRILADLDEAESEVMHYQALPQGKLRVTAPPSLGSRHIAPFLGDFFDRYPKLEIDMVLDDRKIDLARSEIDLAIRVDTGPPQGGWAEDLAPCRQVVCGAPAYVARFGIPATPAALSTHNCLSCSHLATREFWQLVDADGREQRIKVHGRLRCDNAEAMRRAAVAGVGLALMPTFLVSEDLADGTLVDVLPGFRTEVHRIFAVSPHTGYLAPKVRAFVSYLSEVFGSPPHWDRAPSAESAQLPRVINTT</sequence>
<dbReference type="AlphaFoldDB" id="A0A967C9M8"/>
<dbReference type="CDD" id="cd08422">
    <property type="entry name" value="PBP2_CrgA_like"/>
    <property type="match status" value="1"/>
</dbReference>
<evidence type="ECO:0000256" key="1">
    <source>
        <dbReference type="ARBA" id="ARBA00009437"/>
    </source>
</evidence>